<protein>
    <submittedName>
        <fullName evidence="2">Holin-like toxin</fullName>
    </submittedName>
</protein>
<keyword evidence="1" id="KW-0472">Membrane</keyword>
<keyword evidence="1" id="KW-0812">Transmembrane</keyword>
<keyword evidence="3" id="KW-1185">Reference proteome</keyword>
<comment type="caution">
    <text evidence="2">The sequence shown here is derived from an EMBL/GenBank/DDBJ whole genome shotgun (WGS) entry which is preliminary data.</text>
</comment>
<sequence>MPCVVSIVEVLHLMLGFGTFIVTLLGLVITIVKLNHKK</sequence>
<dbReference type="EMBL" id="JAMBQA010000004">
    <property type="protein sequence ID" value="MDG0846253.1"/>
    <property type="molecule type" value="Genomic_DNA"/>
</dbReference>
<evidence type="ECO:0000313" key="3">
    <source>
        <dbReference type="Proteomes" id="UP001152422"/>
    </source>
</evidence>
<evidence type="ECO:0000256" key="1">
    <source>
        <dbReference type="SAM" id="Phobius"/>
    </source>
</evidence>
<gene>
    <name evidence="2" type="ORF">M4L89_08455</name>
</gene>
<keyword evidence="1" id="KW-1133">Transmembrane helix</keyword>
<dbReference type="Proteomes" id="UP001152422">
    <property type="component" value="Unassembled WGS sequence"/>
</dbReference>
<proteinExistence type="predicted"/>
<dbReference type="AlphaFoldDB" id="A0A9X4QZ58"/>
<name>A0A9X4QZ58_9STAP</name>
<dbReference type="KEGG" id="seqo:SE1039_09130"/>
<feature type="transmembrane region" description="Helical" evidence="1">
    <location>
        <begin position="12"/>
        <end position="32"/>
    </location>
</feature>
<dbReference type="InterPro" id="IPR031616">
    <property type="entry name" value="BsrE-like"/>
</dbReference>
<dbReference type="RefSeq" id="WP_165349553.1">
    <property type="nucleotide sequence ID" value="NZ_CP013114.1"/>
</dbReference>
<organism evidence="2 3">
    <name type="scientific">Staphylococcus equorum</name>
    <dbReference type="NCBI Taxonomy" id="246432"/>
    <lineage>
        <taxon>Bacteria</taxon>
        <taxon>Bacillati</taxon>
        <taxon>Bacillota</taxon>
        <taxon>Bacilli</taxon>
        <taxon>Bacillales</taxon>
        <taxon>Staphylococcaceae</taxon>
        <taxon>Staphylococcus</taxon>
    </lineage>
</organism>
<dbReference type="Pfam" id="PF16935">
    <property type="entry name" value="Hol_Tox"/>
    <property type="match status" value="1"/>
</dbReference>
<evidence type="ECO:0000313" key="2">
    <source>
        <dbReference type="EMBL" id="MDG0846253.1"/>
    </source>
</evidence>
<reference evidence="2" key="1">
    <citation type="submission" date="2022-05" db="EMBL/GenBank/DDBJ databases">
        <title>Comparative genomics of Staphylococcus equorum isolates.</title>
        <authorList>
            <person name="Luelf R.H."/>
        </authorList>
    </citation>
    <scope>NUCLEOTIDE SEQUENCE</scope>
    <source>
        <strain evidence="2">TMW 2.2497</strain>
    </source>
</reference>
<accession>A0A9X4QZ58</accession>